<evidence type="ECO:0000256" key="3">
    <source>
        <dbReference type="SAM" id="MobiDB-lite"/>
    </source>
</evidence>
<dbReference type="SUPFAM" id="SSF55811">
    <property type="entry name" value="Nudix"/>
    <property type="match status" value="1"/>
</dbReference>
<dbReference type="GeneID" id="16078544"/>
<dbReference type="STRING" id="946362.F2TZG8"/>
<dbReference type="InterPro" id="IPR015797">
    <property type="entry name" value="NUDIX_hydrolase-like_dom_sf"/>
</dbReference>
<dbReference type="InterPro" id="IPR000086">
    <property type="entry name" value="NUDIX_hydrolase_dom"/>
</dbReference>
<keyword evidence="1 2" id="KW-0378">Hydrolase</keyword>
<evidence type="ECO:0000259" key="4">
    <source>
        <dbReference type="PROSITE" id="PS51462"/>
    </source>
</evidence>
<dbReference type="RefSeq" id="XP_004997948.1">
    <property type="nucleotide sequence ID" value="XM_004997891.1"/>
</dbReference>
<dbReference type="GO" id="GO:0016787">
    <property type="term" value="F:hydrolase activity"/>
    <property type="evidence" value="ECO:0007669"/>
    <property type="project" value="UniProtKB-KW"/>
</dbReference>
<feature type="region of interest" description="Disordered" evidence="3">
    <location>
        <begin position="198"/>
        <end position="218"/>
    </location>
</feature>
<dbReference type="eggNOG" id="ENOG502SACI">
    <property type="taxonomic scope" value="Eukaryota"/>
</dbReference>
<evidence type="ECO:0000313" key="6">
    <source>
        <dbReference type="Proteomes" id="UP000007799"/>
    </source>
</evidence>
<dbReference type="PANTHER" id="PTHR43736:SF1">
    <property type="entry name" value="DIHYDRONEOPTERIN TRIPHOSPHATE DIPHOSPHATASE"/>
    <property type="match status" value="1"/>
</dbReference>
<dbReference type="PROSITE" id="PS51462">
    <property type="entry name" value="NUDIX"/>
    <property type="match status" value="1"/>
</dbReference>
<dbReference type="OMA" id="FHATDAI"/>
<organism evidence="6">
    <name type="scientific">Salpingoeca rosetta (strain ATCC 50818 / BSB-021)</name>
    <dbReference type="NCBI Taxonomy" id="946362"/>
    <lineage>
        <taxon>Eukaryota</taxon>
        <taxon>Choanoflagellata</taxon>
        <taxon>Craspedida</taxon>
        <taxon>Salpingoecidae</taxon>
        <taxon>Salpingoeca</taxon>
    </lineage>
</organism>
<evidence type="ECO:0000313" key="5">
    <source>
        <dbReference type="EMBL" id="EGD78992.1"/>
    </source>
</evidence>
<dbReference type="Pfam" id="PF00293">
    <property type="entry name" value="NUDIX"/>
    <property type="match status" value="1"/>
</dbReference>
<dbReference type="KEGG" id="sre:PTSG_01963"/>
<dbReference type="InterPro" id="IPR020084">
    <property type="entry name" value="NUDIX_hydrolase_CS"/>
</dbReference>
<protein>
    <recommendedName>
        <fullName evidence="4">Nudix hydrolase domain-containing protein</fullName>
    </recommendedName>
</protein>
<dbReference type="PROSITE" id="PS00893">
    <property type="entry name" value="NUDIX_BOX"/>
    <property type="match status" value="1"/>
</dbReference>
<dbReference type="AlphaFoldDB" id="F2TZG8"/>
<dbReference type="FunCoup" id="F2TZG8">
    <property type="interactions" value="377"/>
</dbReference>
<gene>
    <name evidence="5" type="ORF">PTSG_01963</name>
</gene>
<comment type="similarity">
    <text evidence="2">Belongs to the Nudix hydrolase family.</text>
</comment>
<sequence>MKLGLSLCRLVNGASVAARSALAGRQCSHVRVARPVRASSTRMTPVHPQIGVACVMFDSARLEDPHVLLIQRKNPPAQGLWSFPGGRLALGEEVTAGAAREAREETGITAAAMGPLVKLIDGIFTNASGEVQHHYVILDFLGVGTGTPRAGDDALDAKWLPAHKVASLVPCHEGVVPAIEAALAALPAFLHQQRPGASATAESPPLIFATPPPEPGTP</sequence>
<name>F2TZG8_SALR5</name>
<dbReference type="CDD" id="cd04673">
    <property type="entry name" value="NUDIX_ADPRase"/>
    <property type="match status" value="1"/>
</dbReference>
<accession>F2TZG8</accession>
<dbReference type="InParanoid" id="F2TZG8"/>
<proteinExistence type="inferred from homology"/>
<dbReference type="Proteomes" id="UP000007799">
    <property type="component" value="Unassembled WGS sequence"/>
</dbReference>
<dbReference type="PANTHER" id="PTHR43736">
    <property type="entry name" value="ADP-RIBOSE PYROPHOSPHATASE"/>
    <property type="match status" value="1"/>
</dbReference>
<dbReference type="PRINTS" id="PR00502">
    <property type="entry name" value="NUDIXFAMILY"/>
</dbReference>
<dbReference type="InterPro" id="IPR020476">
    <property type="entry name" value="Nudix_hydrolase"/>
</dbReference>
<evidence type="ECO:0000256" key="2">
    <source>
        <dbReference type="RuleBase" id="RU003476"/>
    </source>
</evidence>
<evidence type="ECO:0000256" key="1">
    <source>
        <dbReference type="ARBA" id="ARBA00022801"/>
    </source>
</evidence>
<reference evidence="5" key="1">
    <citation type="submission" date="2009-08" db="EMBL/GenBank/DDBJ databases">
        <title>Annotation of Salpingoeca rosetta.</title>
        <authorList>
            <consortium name="The Broad Institute Genome Sequencing Platform"/>
            <person name="Russ C."/>
            <person name="Cuomo C."/>
            <person name="Burger G."/>
            <person name="Gray M.W."/>
            <person name="Holland P.W.H."/>
            <person name="King N."/>
            <person name="Lang F.B.F."/>
            <person name="Roger A.J."/>
            <person name="Ruiz-Trillo I."/>
            <person name="Young S.K."/>
            <person name="Zeng Q."/>
            <person name="Gargeya S."/>
            <person name="Alvarado L."/>
            <person name="Berlin A."/>
            <person name="Chapman S.B."/>
            <person name="Chen Z."/>
            <person name="Freedman E."/>
            <person name="Gellesch M."/>
            <person name="Goldberg J."/>
            <person name="Griggs A."/>
            <person name="Gujja S."/>
            <person name="Heilman E."/>
            <person name="Heiman D."/>
            <person name="Howarth C."/>
            <person name="Mehta T."/>
            <person name="Neiman D."/>
            <person name="Pearson M."/>
            <person name="Roberts A."/>
            <person name="Saif S."/>
            <person name="Shea T."/>
            <person name="Shenoy N."/>
            <person name="Sisk P."/>
            <person name="Stolte C."/>
            <person name="Sykes S."/>
            <person name="White J."/>
            <person name="Yandava C."/>
            <person name="Haas B."/>
            <person name="Nusbaum C."/>
            <person name="Birren B."/>
        </authorList>
    </citation>
    <scope>NUCLEOTIDE SEQUENCE [LARGE SCALE GENOMIC DNA]</scope>
    <source>
        <strain evidence="5">ATCC 50818</strain>
    </source>
</reference>
<keyword evidence="6" id="KW-1185">Reference proteome</keyword>
<feature type="domain" description="Nudix hydrolase" evidence="4">
    <location>
        <begin position="47"/>
        <end position="184"/>
    </location>
</feature>
<dbReference type="EMBL" id="GL832957">
    <property type="protein sequence ID" value="EGD78992.1"/>
    <property type="molecule type" value="Genomic_DNA"/>
</dbReference>
<dbReference type="OrthoDB" id="43174at2759"/>
<dbReference type="Gene3D" id="3.90.79.10">
    <property type="entry name" value="Nucleoside Triphosphate Pyrophosphohydrolase"/>
    <property type="match status" value="1"/>
</dbReference>